<dbReference type="STRING" id="43151.W5JM05"/>
<sequence length="1656" mass="164335">MSTPEVATSAGGGASGEKSLVSVSVSSSSSSAAVVSSVASVTGGGGGLVGKTVSSGGGGGASTTTTTIPIDLAAASKVLVRTDKATIPGGTTTYRFGSTATGQMRVVIPSSVSQQTYYRQPANIKQDATTNRTQISTLPAGSAITAGATARTAVTATSVPLTVSRAQSTTPTTVSYHVSNRTVQSATPIVTANLPPGAAVRATTINGPIRISTPPIQVANSNSGGGGGGTGTGGATVATAVGNTTYVRMPPNVVQSQVRSTTTGATSTATATTTLVQNFQMSAQLIRAAAGGAGGGATTGTLTAAGVTPRARVVTQTTLPASHHQVVQGSAAGTPVAVVNSSAVGTSVVGGQLQTVVSSGSNTGGSNNAGASGATAATSSAQHAYVAALSMGPRQVSTLVYTNNSATGQQQQQQPQQQQQQQPQQYTISSGPNQQRLTLATTLSPQRPTTATVMGAGTTGTIRPTIQRLPTTGIRVSNFRSPVLTPTTVLTTIASGIGGASATLTNTQQNQRTVTSGTTNISNAIPARIIQVPNPAASGGTTAGTAQIVNGRIQTNLLNIQPLIVSSSNGRQTVVGGSATQQQPAGLTIAQVTGKLTQVGTVGNVAAATASTDSASNSTTTTTLQTASGQQIVVSTTGGVPGVVPVAASGGTPATIITGNLITTGGSAAGASSGSGGGGGGAGVAVSAGAHHGTGQITQIVNMSAPTVVSVASGAQVGASTGGTATTVIPIPLALTGARSIQGAAGTAGHSPLSIGTVATSLAGIVRTTGGATAVTSLASVLPIAKVTPQQLIESAGGTASGGTLHYSVAASGNGPSLYIQTRPGNKSAGPGGATLSVVSSSAPGGNSTSGGGSGTSGVSAAASATPYVPPSSSSSFYYERLTSSPAVSSAAAASVAASISLATGGSGAIPVTLSSASSTTITTTSGGGPVFSISSTSSVISSSNSSGSVVVGTTAASNSNQQSTSTGHPTVVSSLAQYGAGGSFAIVQAAGGGHSVTTGGSGGGASGGRATLTTGPIHGLVPASLTGDSGGTGTAITRNIVSVSRDASIRFHPQLLVDASGQTQQIIVSSAAGGISSVASSVGSGASGGTIVPLLSVATGNNAVTIVGNNNTAKQQQQQQQQESPQSSILRKRALEGTLKTISTPAAGRDLTQALLAVEKERSAREQHEQQQQLQQLQLLQANSSHGQQQLELRGEILVSTSSPLMAASPVRRPSSDGSTTVSATSSPGLDEQEEEEMRAMAYRNASSRIVTDGRFKPVHAVDDPPSTIHFTAQHHQVLHHSSSTSATTTTTTAEGGYQGGIGSMASGGSNSTTMSSSGNGSYEQSPRKKARKQLLQPLTDSTGGSAGTAVAAGPLLKSGSSSSASSSATTVGVSQSGPQQHQLYVSSQDLVDGGNASEAMDTSGSGIVIISAQQQSSSKHNSAVASSMGQKMANSIKLLEPVSAGAIVTGQQQQQHQPQQDHQSGAAGPASKPIVSRKTNNVSLLQSYKQTWKAANNHFQRYTDVKQREERRPTVMDIANQSHILQKVNGWKIYHLSAQIEDLCDLESQAYGKLGQMLRTMEAATANASSNSSSNSSGSAGGSSSAGSTPKSSTSDLERINDLLKGNMQRSKIVMDGINEARTQIMKIFDHKPRVSDIILRCASKRNFKKREKT</sequence>
<reference evidence="10" key="2">
    <citation type="submission" date="2010-05" db="EMBL/GenBank/DDBJ databases">
        <authorList>
            <person name="Almeida L.G."/>
            <person name="Nicolas M.F."/>
            <person name="Souza R.C."/>
            <person name="Vasconcelos A.T.R."/>
        </authorList>
    </citation>
    <scope>NUCLEOTIDE SEQUENCE</scope>
</reference>
<evidence type="ECO:0000256" key="5">
    <source>
        <dbReference type="ARBA" id="ARBA00023163"/>
    </source>
</evidence>
<name>W5JM05_ANODA</name>
<feature type="compositionally biased region" description="Low complexity" evidence="8">
    <location>
        <begin position="1343"/>
        <end position="1376"/>
    </location>
</feature>
<comment type="similarity">
    <text evidence="2">Belongs to the SAP130 family.</text>
</comment>
<evidence type="ECO:0000256" key="7">
    <source>
        <dbReference type="SAM" id="Coils"/>
    </source>
</evidence>
<dbReference type="OMA" id="NHFQRYT"/>
<feature type="compositionally biased region" description="Low complexity" evidence="8">
    <location>
        <begin position="1568"/>
        <end position="1597"/>
    </location>
</feature>
<reference evidence="11" key="4">
    <citation type="submission" date="2015-06" db="UniProtKB">
        <authorList>
            <consortium name="EnsemblMetazoa"/>
        </authorList>
    </citation>
    <scope>IDENTIFICATION</scope>
</reference>
<dbReference type="GO" id="GO:0000122">
    <property type="term" value="P:negative regulation of transcription by RNA polymerase II"/>
    <property type="evidence" value="ECO:0007669"/>
    <property type="project" value="TreeGrafter"/>
</dbReference>
<dbReference type="EMBL" id="ADMH02001044">
    <property type="protein sequence ID" value="ETN64338.1"/>
    <property type="molecule type" value="Genomic_DNA"/>
</dbReference>
<dbReference type="EnsemblMetazoa" id="ADAC003915-RA">
    <property type="protein sequence ID" value="ADAC003915-PA"/>
    <property type="gene ID" value="ADAC003915"/>
</dbReference>
<keyword evidence="4" id="KW-0805">Transcription regulation</keyword>
<feature type="compositionally biased region" description="Polar residues" evidence="8">
    <location>
        <begin position="1217"/>
        <end position="1229"/>
    </location>
</feature>
<protein>
    <recommendedName>
        <fullName evidence="9">Histone deacetylase complex subunit SAP130 C-terminal domain-containing protein</fullName>
    </recommendedName>
</protein>
<feature type="region of interest" description="Disordered" evidence="8">
    <location>
        <begin position="818"/>
        <end position="871"/>
    </location>
</feature>
<feature type="region of interest" description="Disordered" evidence="8">
    <location>
        <begin position="405"/>
        <end position="464"/>
    </location>
</feature>
<feature type="compositionally biased region" description="Low complexity" evidence="8">
    <location>
        <begin position="1453"/>
        <end position="1465"/>
    </location>
</feature>
<feature type="compositionally biased region" description="Low complexity" evidence="8">
    <location>
        <begin position="1283"/>
        <end position="1295"/>
    </location>
</feature>
<evidence type="ECO:0000313" key="11">
    <source>
        <dbReference type="EnsemblMetazoa" id="ADAC003915-PA"/>
    </source>
</evidence>
<dbReference type="VEuPathDB" id="VectorBase:ADAC003915"/>
<evidence type="ECO:0000313" key="10">
    <source>
        <dbReference type="EMBL" id="ETN64338.1"/>
    </source>
</evidence>
<organism evidence="10">
    <name type="scientific">Anopheles darlingi</name>
    <name type="common">Mosquito</name>
    <dbReference type="NCBI Taxonomy" id="43151"/>
    <lineage>
        <taxon>Eukaryota</taxon>
        <taxon>Metazoa</taxon>
        <taxon>Ecdysozoa</taxon>
        <taxon>Arthropoda</taxon>
        <taxon>Hexapoda</taxon>
        <taxon>Insecta</taxon>
        <taxon>Pterygota</taxon>
        <taxon>Neoptera</taxon>
        <taxon>Endopterygota</taxon>
        <taxon>Diptera</taxon>
        <taxon>Nematocera</taxon>
        <taxon>Culicoidea</taxon>
        <taxon>Culicidae</taxon>
        <taxon>Anophelinae</taxon>
        <taxon>Anopheles</taxon>
    </lineage>
</organism>
<feature type="compositionally biased region" description="Polar residues" evidence="8">
    <location>
        <begin position="426"/>
        <end position="448"/>
    </location>
</feature>
<feature type="compositionally biased region" description="Low complexity" evidence="8">
    <location>
        <begin position="449"/>
        <end position="461"/>
    </location>
</feature>
<feature type="region of interest" description="Disordered" evidence="8">
    <location>
        <begin position="1276"/>
        <end position="1381"/>
    </location>
</feature>
<dbReference type="PANTHER" id="PTHR13497">
    <property type="entry name" value="HISTONE DEACETYLASE COMPLEX SUBUNIT SAP130"/>
    <property type="match status" value="1"/>
</dbReference>
<keyword evidence="3" id="KW-0678">Repressor</keyword>
<keyword evidence="7" id="KW-0175">Coiled coil</keyword>
<evidence type="ECO:0000256" key="2">
    <source>
        <dbReference type="ARBA" id="ARBA00007859"/>
    </source>
</evidence>
<dbReference type="PANTHER" id="PTHR13497:SF3">
    <property type="entry name" value="HISTONE DEACETYLASE COMPLEX SUBUNIT SAP130"/>
    <property type="match status" value="1"/>
</dbReference>
<proteinExistence type="inferred from homology"/>
<keyword evidence="12" id="KW-1185">Reference proteome</keyword>
<feature type="compositionally biased region" description="Low complexity" evidence="8">
    <location>
        <begin position="409"/>
        <end position="425"/>
    </location>
</feature>
<gene>
    <name evidence="10" type="ORF">AND_003915</name>
</gene>
<dbReference type="InterPro" id="IPR024137">
    <property type="entry name" value="His_deAcase_cplx_SAP130"/>
</dbReference>
<feature type="region of interest" description="Disordered" evidence="8">
    <location>
        <begin position="1568"/>
        <end position="1598"/>
    </location>
</feature>
<feature type="compositionally biased region" description="Low complexity" evidence="8">
    <location>
        <begin position="857"/>
        <end position="871"/>
    </location>
</feature>
<dbReference type="InterPro" id="IPR031963">
    <property type="entry name" value="SAP130_C"/>
</dbReference>
<feature type="domain" description="Histone deacetylase complex subunit SAP130 C-terminal" evidence="9">
    <location>
        <begin position="1595"/>
        <end position="1638"/>
    </location>
</feature>
<evidence type="ECO:0000256" key="3">
    <source>
        <dbReference type="ARBA" id="ARBA00022491"/>
    </source>
</evidence>
<evidence type="ECO:0000256" key="8">
    <source>
        <dbReference type="SAM" id="MobiDB-lite"/>
    </source>
</evidence>
<feature type="domain" description="Histone deacetylase complex subunit SAP130 C-terminal" evidence="9">
    <location>
        <begin position="1479"/>
        <end position="1558"/>
    </location>
</feature>
<keyword evidence="5" id="KW-0804">Transcription</keyword>
<evidence type="ECO:0000256" key="1">
    <source>
        <dbReference type="ARBA" id="ARBA00004123"/>
    </source>
</evidence>
<dbReference type="Pfam" id="PF16014">
    <property type="entry name" value="SAP130_C"/>
    <property type="match status" value="2"/>
</dbReference>
<dbReference type="HOGENOM" id="CLU_005910_0_0_1"/>
<dbReference type="Proteomes" id="UP000000673">
    <property type="component" value="Unassembled WGS sequence"/>
</dbReference>
<feature type="region of interest" description="Disordered" evidence="8">
    <location>
        <begin position="1209"/>
        <end position="1239"/>
    </location>
</feature>
<feature type="coiled-coil region" evidence="7">
    <location>
        <begin position="1152"/>
        <end position="1181"/>
    </location>
</feature>
<reference evidence="10 12" key="1">
    <citation type="journal article" date="2010" name="BMC Genomics">
        <title>Combination of measures distinguishes pre-miRNAs from other stem-loops in the genome of the newly sequenced Anopheles darlingi.</title>
        <authorList>
            <person name="Mendes N.D."/>
            <person name="Freitas A.T."/>
            <person name="Vasconcelos A.T."/>
            <person name="Sagot M.F."/>
        </authorList>
    </citation>
    <scope>NUCLEOTIDE SEQUENCE</scope>
</reference>
<accession>W5JM05</accession>
<evidence type="ECO:0000256" key="4">
    <source>
        <dbReference type="ARBA" id="ARBA00023015"/>
    </source>
</evidence>
<evidence type="ECO:0000259" key="9">
    <source>
        <dbReference type="Pfam" id="PF16014"/>
    </source>
</evidence>
<dbReference type="eggNOG" id="ENOG502QQ6P">
    <property type="taxonomic scope" value="Eukaryota"/>
</dbReference>
<feature type="compositionally biased region" description="Low complexity" evidence="8">
    <location>
        <begin position="1305"/>
        <end position="1323"/>
    </location>
</feature>
<dbReference type="VEuPathDB" id="VectorBase:ADAR2_005730"/>
<evidence type="ECO:0000256" key="6">
    <source>
        <dbReference type="ARBA" id="ARBA00023242"/>
    </source>
</evidence>
<comment type="subcellular location">
    <subcellularLocation>
        <location evidence="1">Nucleus</location>
    </subcellularLocation>
</comment>
<dbReference type="GO" id="GO:0070822">
    <property type="term" value="C:Sin3-type complex"/>
    <property type="evidence" value="ECO:0007669"/>
    <property type="project" value="TreeGrafter"/>
</dbReference>
<evidence type="ECO:0000313" key="12">
    <source>
        <dbReference type="Proteomes" id="UP000000673"/>
    </source>
</evidence>
<reference evidence="10" key="3">
    <citation type="journal article" date="2013" name="Nucleic Acids Res.">
        <title>The genome of Anopheles darlingi, the main neotropical malaria vector.</title>
        <authorList>
            <person name="Marinotti O."/>
            <person name="Cerqueira G.C."/>
            <person name="de Almeida L.G."/>
            <person name="Ferro M.I."/>
            <person name="Loreto E.L."/>
            <person name="Zaha A."/>
            <person name="Teixeira S.M."/>
            <person name="Wespiser A.R."/>
            <person name="Almeida E Silva A."/>
            <person name="Schlindwein A.D."/>
            <person name="Pacheco A.C."/>
            <person name="Silva A.L."/>
            <person name="Graveley B.R."/>
            <person name="Walenz B.P."/>
            <person name="Lima Bde A."/>
            <person name="Ribeiro C.A."/>
            <person name="Nunes-Silva C.G."/>
            <person name="de Carvalho C.R."/>
            <person name="Soares C.M."/>
            <person name="de Menezes C.B."/>
            <person name="Matiolli C."/>
            <person name="Caffrey D."/>
            <person name="Araujo D.A."/>
            <person name="de Oliveira D.M."/>
            <person name="Golenbock D."/>
            <person name="Grisard E.C."/>
            <person name="Fantinatti-Garboggini F."/>
            <person name="de Carvalho F.M."/>
            <person name="Barcellos F.G."/>
            <person name="Prosdocimi F."/>
            <person name="May G."/>
            <person name="Azevedo Junior G.M."/>
            <person name="Guimaraes G.M."/>
            <person name="Goldman G.H."/>
            <person name="Padilha I.Q."/>
            <person name="Batista Jda S."/>
            <person name="Ferro J.A."/>
            <person name="Ribeiro J.M."/>
            <person name="Fietto J.L."/>
            <person name="Dabbas K.M."/>
            <person name="Cerdeira L."/>
            <person name="Agnez-Lima L.F."/>
            <person name="Brocchi M."/>
            <person name="de Carvalho M.O."/>
            <person name="Teixeira Mde M."/>
            <person name="Diniz Maia Mde M."/>
            <person name="Goldman M.H."/>
            <person name="Cruz Schneider M.P."/>
            <person name="Felipe M.S."/>
            <person name="Hungria M."/>
            <person name="Nicolas M.F."/>
            <person name="Pereira M."/>
            <person name="Montes M.A."/>
            <person name="Cantao M.E."/>
            <person name="Vincentz M."/>
            <person name="Rafael M.S."/>
            <person name="Silverman N."/>
            <person name="Stoco P.H."/>
            <person name="Souza R.C."/>
            <person name="Vicentini R."/>
            <person name="Gazzinelli R.T."/>
            <person name="Neves Rde O."/>
            <person name="Silva R."/>
            <person name="Astolfi-Filho S."/>
            <person name="Maciel T.E."/>
            <person name="Urmenyi T.P."/>
            <person name="Tadei W.P."/>
            <person name="Camargo E.P."/>
            <person name="de Vasconcelos A.T."/>
        </authorList>
    </citation>
    <scope>NUCLEOTIDE SEQUENCE</scope>
</reference>
<feature type="region of interest" description="Disordered" evidence="8">
    <location>
        <begin position="1450"/>
        <end position="1476"/>
    </location>
</feature>
<keyword evidence="6" id="KW-0539">Nucleus</keyword>